<dbReference type="InterPro" id="IPR044862">
    <property type="entry name" value="Pro_4_hyd_alph_FE2OG_OXY"/>
</dbReference>
<keyword evidence="3" id="KW-0223">Dioxygenase</keyword>
<protein>
    <submittedName>
        <fullName evidence="9">Fe2OG dioxygenase domain-containing protein</fullName>
    </submittedName>
</protein>
<dbReference type="PROSITE" id="PS51471">
    <property type="entry name" value="FE2OG_OXY"/>
    <property type="match status" value="1"/>
</dbReference>
<keyword evidence="6" id="KW-0812">Transmembrane</keyword>
<dbReference type="GO" id="GO:0016705">
    <property type="term" value="F:oxidoreductase activity, acting on paired donors, with incorporation or reduction of molecular oxygen"/>
    <property type="evidence" value="ECO:0007669"/>
    <property type="project" value="InterPro"/>
</dbReference>
<keyword evidence="6" id="KW-1133">Transmembrane helix</keyword>
<reference evidence="9" key="1">
    <citation type="submission" date="2016-11" db="UniProtKB">
        <authorList>
            <consortium name="WormBaseParasite"/>
        </authorList>
    </citation>
    <scope>IDENTIFICATION</scope>
</reference>
<evidence type="ECO:0000313" key="9">
    <source>
        <dbReference type="WBParaSite" id="maker-uti_cns_0014467-snap-gene-0.2-mRNA-1"/>
    </source>
</evidence>
<evidence type="ECO:0000256" key="1">
    <source>
        <dbReference type="ARBA" id="ARBA00001961"/>
    </source>
</evidence>
<dbReference type="Pfam" id="PF13640">
    <property type="entry name" value="2OG-FeII_Oxy_3"/>
    <property type="match status" value="1"/>
</dbReference>
<dbReference type="GO" id="GO:0005506">
    <property type="term" value="F:iron ion binding"/>
    <property type="evidence" value="ECO:0007669"/>
    <property type="project" value="InterPro"/>
</dbReference>
<keyword evidence="2" id="KW-0479">Metal-binding</keyword>
<dbReference type="PANTHER" id="PTHR14650">
    <property type="entry name" value="PROLYL HYDROXYLASE-RELATED"/>
    <property type="match status" value="1"/>
</dbReference>
<dbReference type="InterPro" id="IPR039210">
    <property type="entry name" value="OGFOD3"/>
</dbReference>
<keyword evidence="8" id="KW-1185">Reference proteome</keyword>
<dbReference type="GO" id="GO:0031418">
    <property type="term" value="F:L-ascorbic acid binding"/>
    <property type="evidence" value="ECO:0007669"/>
    <property type="project" value="InterPro"/>
</dbReference>
<keyword evidence="5" id="KW-0408">Iron</keyword>
<evidence type="ECO:0000256" key="5">
    <source>
        <dbReference type="ARBA" id="ARBA00023004"/>
    </source>
</evidence>
<sequence length="315" mass="33965">LQAKAKTKASRRGNHADYGTKKSSISAWLMPGAAVAIVAICFGICYQNFAKDTIRNEQIVLAPANQSFIKPTQRQFECAKAYTAELRRLRPDCLPASCGRFVHDGIATEAEAAALLALAKRGFALGGGSGGATILDLHSGALSLGQKFVNVYTVDGRNGGRGFAPTESERRLYAGVVNRIRLAVAAAFKVSNAESLRLTKPTFFSRLTSAEARTQHDEYWHSHVDKDTYGSFHYTSLLYLANYGTDFTGGRFLFLDSNGTSTAFVEPRTGRVSAFTSGSENTHRVERVTNGQRFALTIAFTCDPAAAIDPSAMGG</sequence>
<evidence type="ECO:0000256" key="2">
    <source>
        <dbReference type="ARBA" id="ARBA00022723"/>
    </source>
</evidence>
<dbReference type="Gene3D" id="2.60.120.620">
    <property type="entry name" value="q2cbj1_9rhob like domain"/>
    <property type="match status" value="1"/>
</dbReference>
<keyword evidence="4" id="KW-0560">Oxidoreductase</keyword>
<dbReference type="SMART" id="SM00702">
    <property type="entry name" value="P4Hc"/>
    <property type="match status" value="1"/>
</dbReference>
<dbReference type="InterPro" id="IPR005123">
    <property type="entry name" value="Oxoglu/Fe-dep_dioxygenase_dom"/>
</dbReference>
<name>A0A1I8INK4_9PLAT</name>
<proteinExistence type="predicted"/>
<evidence type="ECO:0000256" key="3">
    <source>
        <dbReference type="ARBA" id="ARBA00022964"/>
    </source>
</evidence>
<accession>A0A1I8INK4</accession>
<feature type="transmembrane region" description="Helical" evidence="6">
    <location>
        <begin position="25"/>
        <end position="46"/>
    </location>
</feature>
<evidence type="ECO:0000256" key="4">
    <source>
        <dbReference type="ARBA" id="ARBA00023002"/>
    </source>
</evidence>
<dbReference type="Proteomes" id="UP000095280">
    <property type="component" value="Unplaced"/>
</dbReference>
<evidence type="ECO:0000256" key="6">
    <source>
        <dbReference type="SAM" id="Phobius"/>
    </source>
</evidence>
<dbReference type="GO" id="GO:0051213">
    <property type="term" value="F:dioxygenase activity"/>
    <property type="evidence" value="ECO:0007669"/>
    <property type="project" value="UniProtKB-KW"/>
</dbReference>
<feature type="domain" description="Fe2OG dioxygenase" evidence="7">
    <location>
        <begin position="202"/>
        <end position="304"/>
    </location>
</feature>
<dbReference type="PANTHER" id="PTHR14650:SF1">
    <property type="entry name" value="2-OXOGLUTARATE AND IRON-DEPENDENT OXYGENASE DOMAIN-CONTAINING PROTEIN 3"/>
    <property type="match status" value="1"/>
</dbReference>
<keyword evidence="6" id="KW-0472">Membrane</keyword>
<evidence type="ECO:0000313" key="8">
    <source>
        <dbReference type="Proteomes" id="UP000095280"/>
    </source>
</evidence>
<organism evidence="8 9">
    <name type="scientific">Macrostomum lignano</name>
    <dbReference type="NCBI Taxonomy" id="282301"/>
    <lineage>
        <taxon>Eukaryota</taxon>
        <taxon>Metazoa</taxon>
        <taxon>Spiralia</taxon>
        <taxon>Lophotrochozoa</taxon>
        <taxon>Platyhelminthes</taxon>
        <taxon>Rhabditophora</taxon>
        <taxon>Macrostomorpha</taxon>
        <taxon>Macrostomida</taxon>
        <taxon>Macrostomidae</taxon>
        <taxon>Macrostomum</taxon>
    </lineage>
</organism>
<comment type="cofactor">
    <cofactor evidence="1">
        <name>L-ascorbate</name>
        <dbReference type="ChEBI" id="CHEBI:38290"/>
    </cofactor>
</comment>
<dbReference type="WBParaSite" id="maker-uti_cns_0014467-snap-gene-0.2-mRNA-1">
    <property type="protein sequence ID" value="maker-uti_cns_0014467-snap-gene-0.2-mRNA-1"/>
    <property type="gene ID" value="maker-uti_cns_0014467-snap-gene-0.2"/>
</dbReference>
<dbReference type="AlphaFoldDB" id="A0A1I8INK4"/>
<evidence type="ECO:0000259" key="7">
    <source>
        <dbReference type="PROSITE" id="PS51471"/>
    </source>
</evidence>
<dbReference type="GO" id="GO:0016020">
    <property type="term" value="C:membrane"/>
    <property type="evidence" value="ECO:0007669"/>
    <property type="project" value="TreeGrafter"/>
</dbReference>
<dbReference type="InterPro" id="IPR006620">
    <property type="entry name" value="Pro_4_hyd_alph"/>
</dbReference>